<dbReference type="STRING" id="454.Lisr_0231"/>
<dbReference type="InterPro" id="IPR006204">
    <property type="entry name" value="GHMP_kinase_N_dom"/>
</dbReference>
<comment type="pathway">
    <text evidence="9">Isoprenoid biosynthesis; isopentenyl diphosphate biosynthesis via mevalonate pathway; isopentenyl diphosphate from (R)-mevalonate: step 1/3.</text>
</comment>
<keyword evidence="1" id="KW-0963">Cytoplasm</keyword>
<evidence type="ECO:0000259" key="10">
    <source>
        <dbReference type="Pfam" id="PF00288"/>
    </source>
</evidence>
<dbReference type="GO" id="GO:0005524">
    <property type="term" value="F:ATP binding"/>
    <property type="evidence" value="ECO:0007669"/>
    <property type="project" value="UniProtKB-KW"/>
</dbReference>
<dbReference type="InterPro" id="IPR036554">
    <property type="entry name" value="GHMP_kinase_C_sf"/>
</dbReference>
<keyword evidence="5 12" id="KW-0418">Kinase</keyword>
<evidence type="ECO:0000256" key="5">
    <source>
        <dbReference type="ARBA" id="ARBA00022777"/>
    </source>
</evidence>
<evidence type="ECO:0000256" key="9">
    <source>
        <dbReference type="ARBA" id="ARBA00029438"/>
    </source>
</evidence>
<dbReference type="Pfam" id="PF00288">
    <property type="entry name" value="GHMP_kinases_N"/>
    <property type="match status" value="1"/>
</dbReference>
<dbReference type="InterPro" id="IPR020568">
    <property type="entry name" value="Ribosomal_Su5_D2-typ_SF"/>
</dbReference>
<evidence type="ECO:0000313" key="13">
    <source>
        <dbReference type="Proteomes" id="UP000054761"/>
    </source>
</evidence>
<reference evidence="12 13" key="1">
    <citation type="submission" date="2015-11" db="EMBL/GenBank/DDBJ databases">
        <title>Genomic analysis of 38 Legionella species identifies large and diverse effector repertoires.</title>
        <authorList>
            <person name="Burstein D."/>
            <person name="Amaro F."/>
            <person name="Zusman T."/>
            <person name="Lifshitz Z."/>
            <person name="Cohen O."/>
            <person name="Gilbert J.A."/>
            <person name="Pupko T."/>
            <person name="Shuman H.A."/>
            <person name="Segal G."/>
        </authorList>
    </citation>
    <scope>NUCLEOTIDE SEQUENCE [LARGE SCALE GENOMIC DNA]</scope>
    <source>
        <strain evidence="12 13">Bercovier 4</strain>
    </source>
</reference>
<dbReference type="RefSeq" id="WP_223168248.1">
    <property type="nucleotide sequence ID" value="NZ_CP038254.1"/>
</dbReference>
<evidence type="ECO:0000256" key="4">
    <source>
        <dbReference type="ARBA" id="ARBA00022741"/>
    </source>
</evidence>
<comment type="caution">
    <text evidence="12">The sequence shown here is derived from an EMBL/GenBank/DDBJ whole genome shotgun (WGS) entry which is preliminary data.</text>
</comment>
<keyword evidence="13" id="KW-1185">Reference proteome</keyword>
<evidence type="ECO:0000259" key="11">
    <source>
        <dbReference type="Pfam" id="PF08544"/>
    </source>
</evidence>
<keyword evidence="8" id="KW-0443">Lipid metabolism</keyword>
<dbReference type="Proteomes" id="UP000054761">
    <property type="component" value="Unassembled WGS sequence"/>
</dbReference>
<protein>
    <submittedName>
        <fullName evidence="12">Mevalonate kinase</fullName>
    </submittedName>
</protein>
<keyword evidence="2" id="KW-0444">Lipid biosynthesis</keyword>
<feature type="domain" description="GHMP kinase C-terminal" evidence="11">
    <location>
        <begin position="215"/>
        <end position="290"/>
    </location>
</feature>
<sequence length="295" mass="32469">MMSCNFETVTHGKWILAGEHAVIRGHGALVFPVKDKRLILRYSPSPSTLSADYEGETGADMHLLFWSVLEQGIQQLGRSLNSLKGKFHLISDIPLGVGMGASAALCVAMSRWFISQDLLPKDQLYFFAKSLENLFHGQSSGLDIAGVVAEEGVYFQQGTFVPIKLAWKPKWYLSSCSQIGITSHCIQQVESVWKSHYELAVNIDAKMINSVKEAKEALEKGSEESIKKLSNAINESSLCFKQWGLVSESLNQHMQTLRRQGALAVKPTGSGSGGYVVSLWDRVPSDSIRAHLIAV</sequence>
<dbReference type="SUPFAM" id="SSF54211">
    <property type="entry name" value="Ribosomal protein S5 domain 2-like"/>
    <property type="match status" value="1"/>
</dbReference>
<keyword evidence="3" id="KW-0808">Transferase</keyword>
<dbReference type="PANTHER" id="PTHR43290">
    <property type="entry name" value="MEVALONATE KINASE"/>
    <property type="match status" value="1"/>
</dbReference>
<evidence type="ECO:0000256" key="6">
    <source>
        <dbReference type="ARBA" id="ARBA00022840"/>
    </source>
</evidence>
<dbReference type="GO" id="GO:0005829">
    <property type="term" value="C:cytosol"/>
    <property type="evidence" value="ECO:0007669"/>
    <property type="project" value="TreeGrafter"/>
</dbReference>
<dbReference type="Pfam" id="PF08544">
    <property type="entry name" value="GHMP_kinases_C"/>
    <property type="match status" value="1"/>
</dbReference>
<dbReference type="SUPFAM" id="SSF55060">
    <property type="entry name" value="GHMP Kinase, C-terminal domain"/>
    <property type="match status" value="1"/>
</dbReference>
<proteinExistence type="predicted"/>
<dbReference type="GO" id="GO:0004496">
    <property type="term" value="F:mevalonate kinase activity"/>
    <property type="evidence" value="ECO:0007669"/>
    <property type="project" value="InterPro"/>
</dbReference>
<feature type="domain" description="GHMP kinase N-terminal" evidence="10">
    <location>
        <begin position="75"/>
        <end position="147"/>
    </location>
</feature>
<dbReference type="PRINTS" id="PR00959">
    <property type="entry name" value="MEVGALKINASE"/>
</dbReference>
<name>A0A0W0WNH2_9GAMM</name>
<keyword evidence="4" id="KW-0547">Nucleotide-binding</keyword>
<organism evidence="12 13">
    <name type="scientific">Legionella israelensis</name>
    <dbReference type="NCBI Taxonomy" id="454"/>
    <lineage>
        <taxon>Bacteria</taxon>
        <taxon>Pseudomonadati</taxon>
        <taxon>Pseudomonadota</taxon>
        <taxon>Gammaproteobacteria</taxon>
        <taxon>Legionellales</taxon>
        <taxon>Legionellaceae</taxon>
        <taxon>Legionella</taxon>
    </lineage>
</organism>
<dbReference type="UniPathway" id="UPA00057">
    <property type="reaction ID" value="UER00098"/>
</dbReference>
<dbReference type="Gene3D" id="3.30.230.10">
    <property type="match status" value="1"/>
</dbReference>
<accession>A0A0W0WNH2</accession>
<evidence type="ECO:0000256" key="2">
    <source>
        <dbReference type="ARBA" id="ARBA00022516"/>
    </source>
</evidence>
<dbReference type="InterPro" id="IPR013750">
    <property type="entry name" value="GHMP_kinase_C_dom"/>
</dbReference>
<evidence type="ECO:0000313" key="12">
    <source>
        <dbReference type="EMBL" id="KTD33863.1"/>
    </source>
</evidence>
<dbReference type="Gene3D" id="3.30.70.890">
    <property type="entry name" value="GHMP kinase, C-terminal domain"/>
    <property type="match status" value="1"/>
</dbReference>
<dbReference type="PATRIC" id="fig|454.4.peg.241"/>
<dbReference type="InterPro" id="IPR014721">
    <property type="entry name" value="Ribsml_uS5_D2-typ_fold_subgr"/>
</dbReference>
<evidence type="ECO:0000256" key="3">
    <source>
        <dbReference type="ARBA" id="ARBA00022679"/>
    </source>
</evidence>
<evidence type="ECO:0000256" key="1">
    <source>
        <dbReference type="ARBA" id="ARBA00022490"/>
    </source>
</evidence>
<dbReference type="AlphaFoldDB" id="A0A0W0WNH2"/>
<keyword evidence="7" id="KW-0460">Magnesium</keyword>
<dbReference type="EMBL" id="LNYH01000006">
    <property type="protein sequence ID" value="KTD33863.1"/>
    <property type="molecule type" value="Genomic_DNA"/>
</dbReference>
<keyword evidence="6" id="KW-0067">ATP-binding</keyword>
<gene>
    <name evidence="12" type="ORF">Lisr_0231</name>
</gene>
<dbReference type="PANTHER" id="PTHR43290:SF2">
    <property type="entry name" value="MEVALONATE KINASE"/>
    <property type="match status" value="1"/>
</dbReference>
<evidence type="ECO:0000256" key="8">
    <source>
        <dbReference type="ARBA" id="ARBA00023098"/>
    </source>
</evidence>
<dbReference type="InterPro" id="IPR006205">
    <property type="entry name" value="Mev_gal_kin"/>
</dbReference>
<dbReference type="GO" id="GO:0019287">
    <property type="term" value="P:isopentenyl diphosphate biosynthetic process, mevalonate pathway"/>
    <property type="evidence" value="ECO:0007669"/>
    <property type="project" value="UniProtKB-UniPathway"/>
</dbReference>
<evidence type="ECO:0000256" key="7">
    <source>
        <dbReference type="ARBA" id="ARBA00022842"/>
    </source>
</evidence>